<evidence type="ECO:0000313" key="2">
    <source>
        <dbReference type="EMBL" id="KAH7514413.1"/>
    </source>
</evidence>
<proteinExistence type="predicted"/>
<name>A0A978UHY2_ZIZJJ</name>
<sequence length="203" mass="22854">MDNAKHSKSSMPLASRLDHLDFIVGQFMKYLERKQNFQKWCGRNSSAEVQRHCMPMDLALKEACYKGSLLDRVASIEQRLSQLFLDVGSSSTSRTSPGTSSTLTSGETSSQGSKRESSSTFPTFSTPISGRSNYRPISSQTHFTTTLEIQEDSNREQQKRTHPSPPKLQLRKNRSNYKDGKSNKRGKIKKTPPAWPHLKLLGC</sequence>
<dbReference type="PANTHER" id="PTHR34190:SF3">
    <property type="entry name" value="MICROSPORE-SPECIFIC PROMOTER 2"/>
    <property type="match status" value="1"/>
</dbReference>
<evidence type="ECO:0000256" key="1">
    <source>
        <dbReference type="SAM" id="MobiDB-lite"/>
    </source>
</evidence>
<dbReference type="AlphaFoldDB" id="A0A978UHY2"/>
<feature type="region of interest" description="Disordered" evidence="1">
    <location>
        <begin position="88"/>
        <end position="137"/>
    </location>
</feature>
<protein>
    <submittedName>
        <fullName evidence="2">Uncharacterized protein</fullName>
    </submittedName>
</protein>
<feature type="compositionally biased region" description="Polar residues" evidence="1">
    <location>
        <begin position="128"/>
        <end position="137"/>
    </location>
</feature>
<organism evidence="2 3">
    <name type="scientific">Ziziphus jujuba var. spinosa</name>
    <dbReference type="NCBI Taxonomy" id="714518"/>
    <lineage>
        <taxon>Eukaryota</taxon>
        <taxon>Viridiplantae</taxon>
        <taxon>Streptophyta</taxon>
        <taxon>Embryophyta</taxon>
        <taxon>Tracheophyta</taxon>
        <taxon>Spermatophyta</taxon>
        <taxon>Magnoliopsida</taxon>
        <taxon>eudicotyledons</taxon>
        <taxon>Gunneridae</taxon>
        <taxon>Pentapetalae</taxon>
        <taxon>rosids</taxon>
        <taxon>fabids</taxon>
        <taxon>Rosales</taxon>
        <taxon>Rhamnaceae</taxon>
        <taxon>Paliureae</taxon>
        <taxon>Ziziphus</taxon>
    </lineage>
</organism>
<comment type="caution">
    <text evidence="2">The sequence shown here is derived from an EMBL/GenBank/DDBJ whole genome shotgun (WGS) entry which is preliminary data.</text>
</comment>
<feature type="region of interest" description="Disordered" evidence="1">
    <location>
        <begin position="150"/>
        <end position="197"/>
    </location>
</feature>
<dbReference type="PANTHER" id="PTHR34190">
    <property type="entry name" value="EXPRESSED PROTEIN"/>
    <property type="match status" value="1"/>
</dbReference>
<evidence type="ECO:0000313" key="3">
    <source>
        <dbReference type="Proteomes" id="UP000813462"/>
    </source>
</evidence>
<accession>A0A978UHY2</accession>
<reference evidence="2" key="1">
    <citation type="journal article" date="2021" name="Front. Plant Sci.">
        <title>Chromosome-Scale Genome Assembly for Chinese Sour Jujube and Insights Into Its Genome Evolution and Domestication Signature.</title>
        <authorList>
            <person name="Shen L.-Y."/>
            <person name="Luo H."/>
            <person name="Wang X.-L."/>
            <person name="Wang X.-M."/>
            <person name="Qiu X.-J."/>
            <person name="Liu H."/>
            <person name="Zhou S.-S."/>
            <person name="Jia K.-H."/>
            <person name="Nie S."/>
            <person name="Bao Y.-T."/>
            <person name="Zhang R.-G."/>
            <person name="Yun Q.-Z."/>
            <person name="Chai Y.-H."/>
            <person name="Lu J.-Y."/>
            <person name="Li Y."/>
            <person name="Zhao S.-W."/>
            <person name="Mao J.-F."/>
            <person name="Jia S.-G."/>
            <person name="Mao Y.-M."/>
        </authorList>
    </citation>
    <scope>NUCLEOTIDE SEQUENCE</scope>
    <source>
        <strain evidence="2">AT0</strain>
        <tissue evidence="2">Leaf</tissue>
    </source>
</reference>
<gene>
    <name evidence="2" type="ORF">FEM48_Zijuj11G0087000</name>
</gene>
<dbReference type="Proteomes" id="UP000813462">
    <property type="component" value="Unassembled WGS sequence"/>
</dbReference>
<dbReference type="EMBL" id="JAEACU010000011">
    <property type="protein sequence ID" value="KAH7514413.1"/>
    <property type="molecule type" value="Genomic_DNA"/>
</dbReference>
<feature type="compositionally biased region" description="Low complexity" evidence="1">
    <location>
        <begin position="88"/>
        <end position="127"/>
    </location>
</feature>